<dbReference type="PROSITE" id="PS50109">
    <property type="entry name" value="HIS_KIN"/>
    <property type="match status" value="1"/>
</dbReference>
<evidence type="ECO:0000256" key="1">
    <source>
        <dbReference type="ARBA" id="ARBA00000085"/>
    </source>
</evidence>
<feature type="domain" description="Histidine kinase" evidence="8">
    <location>
        <begin position="237"/>
        <end position="456"/>
    </location>
</feature>
<dbReference type="Proteomes" id="UP000199312">
    <property type="component" value="Unassembled WGS sequence"/>
</dbReference>
<feature type="transmembrane region" description="Helical" evidence="7">
    <location>
        <begin position="96"/>
        <end position="116"/>
    </location>
</feature>
<proteinExistence type="predicted"/>
<keyword evidence="7" id="KW-0812">Transmembrane</keyword>
<keyword evidence="6" id="KW-0902">Two-component regulatory system</keyword>
<keyword evidence="3" id="KW-0597">Phosphoprotein</keyword>
<dbReference type="Gene3D" id="3.30.565.10">
    <property type="entry name" value="Histidine kinase-like ATPase, C-terminal domain"/>
    <property type="match status" value="1"/>
</dbReference>
<dbReference type="InterPro" id="IPR036097">
    <property type="entry name" value="HisK_dim/P_sf"/>
</dbReference>
<dbReference type="PANTHER" id="PTHR43711">
    <property type="entry name" value="TWO-COMPONENT HISTIDINE KINASE"/>
    <property type="match status" value="1"/>
</dbReference>
<dbReference type="Pfam" id="PF00512">
    <property type="entry name" value="HisKA"/>
    <property type="match status" value="1"/>
</dbReference>
<reference evidence="10" key="1">
    <citation type="submission" date="2016-10" db="EMBL/GenBank/DDBJ databases">
        <authorList>
            <person name="Varghese N."/>
            <person name="Submissions S."/>
        </authorList>
    </citation>
    <scope>NUCLEOTIDE SEQUENCE [LARGE SCALE GENOMIC DNA]</scope>
    <source>
        <strain evidence="10">DSM 24450</strain>
    </source>
</reference>
<dbReference type="GO" id="GO:0000155">
    <property type="term" value="F:phosphorelay sensor kinase activity"/>
    <property type="evidence" value="ECO:0007669"/>
    <property type="project" value="InterPro"/>
</dbReference>
<dbReference type="SUPFAM" id="SSF55874">
    <property type="entry name" value="ATPase domain of HSP90 chaperone/DNA topoisomerase II/histidine kinase"/>
    <property type="match status" value="1"/>
</dbReference>
<comment type="catalytic activity">
    <reaction evidence="1">
        <text>ATP + protein L-histidine = ADP + protein N-phospho-L-histidine.</text>
        <dbReference type="EC" id="2.7.13.3"/>
    </reaction>
</comment>
<dbReference type="InterPro" id="IPR036890">
    <property type="entry name" value="HATPase_C_sf"/>
</dbReference>
<name>A0A1I6NX22_9FLAO</name>
<dbReference type="InterPro" id="IPR050736">
    <property type="entry name" value="Sensor_HK_Regulatory"/>
</dbReference>
<feature type="transmembrane region" description="Helical" evidence="7">
    <location>
        <begin position="6"/>
        <end position="29"/>
    </location>
</feature>
<feature type="transmembrane region" description="Helical" evidence="7">
    <location>
        <begin position="62"/>
        <end position="84"/>
    </location>
</feature>
<evidence type="ECO:0000256" key="2">
    <source>
        <dbReference type="ARBA" id="ARBA00012438"/>
    </source>
</evidence>
<feature type="transmembrane region" description="Helical" evidence="7">
    <location>
        <begin position="122"/>
        <end position="141"/>
    </location>
</feature>
<evidence type="ECO:0000256" key="3">
    <source>
        <dbReference type="ARBA" id="ARBA00022553"/>
    </source>
</evidence>
<dbReference type="EMBL" id="FOZP01000001">
    <property type="protein sequence ID" value="SFS32517.1"/>
    <property type="molecule type" value="Genomic_DNA"/>
</dbReference>
<evidence type="ECO:0000259" key="8">
    <source>
        <dbReference type="PROSITE" id="PS50109"/>
    </source>
</evidence>
<dbReference type="InterPro" id="IPR003594">
    <property type="entry name" value="HATPase_dom"/>
</dbReference>
<keyword evidence="4" id="KW-0808">Transferase</keyword>
<dbReference type="CDD" id="cd00082">
    <property type="entry name" value="HisKA"/>
    <property type="match status" value="1"/>
</dbReference>
<dbReference type="InterPro" id="IPR003661">
    <property type="entry name" value="HisK_dim/P_dom"/>
</dbReference>
<dbReference type="CDD" id="cd00075">
    <property type="entry name" value="HATPase"/>
    <property type="match status" value="1"/>
</dbReference>
<keyword evidence="7" id="KW-1133">Transmembrane helix</keyword>
<sequence length="457" mass="52452">MNIDVHTLFYIFSLGKYLIIFFLSVYVIFYNVKNPILYIFIISKILYAFLWILLALRDNIPWFYGVVLPNTFLIFAIFLDLYSIINANKKFAINHFKRSITIPVVLSIVFLFAGNLHEGTRIVVMSIIIAFLYIAGSLLLIFKKDKTKIQELVSFLCFLIGLTFVFRSFWAYFQESSVILNINNNVQIISYLLLIIGSFSFPMILLLILKEVEEKEIKIKNETLIQSNKNKTNFFAIIAHDLKGPLGTYTQMIELLINRHKEMPASKIEEFLVKLHNSSKQTFHLLENLLQWSRAESGTIKVHPEYVQLKNIFNPVILLMKNSISIKNLSLEVHIQEEATVYCDYNMIMTVVRNLISNAIKFTPNNGKIIITSNINTENYIEISFEDSGVGISKENLKTIFDLNFNSNTKGTNNESGTGLGLKLAKEYIEKNNGFIGIESEVNVGTKVWIQIPTTEL</sequence>
<keyword evidence="7" id="KW-0472">Membrane</keyword>
<dbReference type="PANTHER" id="PTHR43711:SF1">
    <property type="entry name" value="HISTIDINE KINASE 1"/>
    <property type="match status" value="1"/>
</dbReference>
<accession>A0A1I6NX22</accession>
<dbReference type="OrthoDB" id="9781208at2"/>
<organism evidence="9 10">
    <name type="scientific">Lutibacter maritimus</name>
    <dbReference type="NCBI Taxonomy" id="593133"/>
    <lineage>
        <taxon>Bacteria</taxon>
        <taxon>Pseudomonadati</taxon>
        <taxon>Bacteroidota</taxon>
        <taxon>Flavobacteriia</taxon>
        <taxon>Flavobacteriales</taxon>
        <taxon>Flavobacteriaceae</taxon>
        <taxon>Lutibacter</taxon>
    </lineage>
</organism>
<dbReference type="Pfam" id="PF02518">
    <property type="entry name" value="HATPase_c"/>
    <property type="match status" value="1"/>
</dbReference>
<feature type="transmembrane region" description="Helical" evidence="7">
    <location>
        <begin position="153"/>
        <end position="173"/>
    </location>
</feature>
<dbReference type="SMART" id="SM00387">
    <property type="entry name" value="HATPase_c"/>
    <property type="match status" value="1"/>
</dbReference>
<protein>
    <recommendedName>
        <fullName evidence="2">histidine kinase</fullName>
        <ecNumber evidence="2">2.7.13.3</ecNumber>
    </recommendedName>
</protein>
<feature type="transmembrane region" description="Helical" evidence="7">
    <location>
        <begin position="188"/>
        <end position="209"/>
    </location>
</feature>
<gene>
    <name evidence="9" type="ORF">SAMN04488006_0679</name>
</gene>
<dbReference type="EC" id="2.7.13.3" evidence="2"/>
<dbReference type="Gene3D" id="1.10.287.130">
    <property type="match status" value="1"/>
</dbReference>
<dbReference type="AlphaFoldDB" id="A0A1I6NX22"/>
<evidence type="ECO:0000256" key="6">
    <source>
        <dbReference type="ARBA" id="ARBA00023012"/>
    </source>
</evidence>
<dbReference type="SUPFAM" id="SSF47384">
    <property type="entry name" value="Homodimeric domain of signal transducing histidine kinase"/>
    <property type="match status" value="1"/>
</dbReference>
<evidence type="ECO:0000313" key="9">
    <source>
        <dbReference type="EMBL" id="SFS32517.1"/>
    </source>
</evidence>
<evidence type="ECO:0000256" key="7">
    <source>
        <dbReference type="SAM" id="Phobius"/>
    </source>
</evidence>
<dbReference type="SMART" id="SM00388">
    <property type="entry name" value="HisKA"/>
    <property type="match status" value="1"/>
</dbReference>
<evidence type="ECO:0000256" key="5">
    <source>
        <dbReference type="ARBA" id="ARBA00022777"/>
    </source>
</evidence>
<dbReference type="InterPro" id="IPR005467">
    <property type="entry name" value="His_kinase_dom"/>
</dbReference>
<evidence type="ECO:0000313" key="10">
    <source>
        <dbReference type="Proteomes" id="UP000199312"/>
    </source>
</evidence>
<dbReference type="InterPro" id="IPR004358">
    <property type="entry name" value="Sig_transdc_His_kin-like_C"/>
</dbReference>
<evidence type="ECO:0000256" key="4">
    <source>
        <dbReference type="ARBA" id="ARBA00022679"/>
    </source>
</evidence>
<keyword evidence="10" id="KW-1185">Reference proteome</keyword>
<dbReference type="PRINTS" id="PR00344">
    <property type="entry name" value="BCTRLSENSOR"/>
</dbReference>
<keyword evidence="5 9" id="KW-0418">Kinase</keyword>
<feature type="transmembrane region" description="Helical" evidence="7">
    <location>
        <begin position="36"/>
        <end position="56"/>
    </location>
</feature>
<dbReference type="STRING" id="593133.SAMN04488006_0679"/>